<dbReference type="GO" id="GO:0005737">
    <property type="term" value="C:cytoplasm"/>
    <property type="evidence" value="ECO:0007669"/>
    <property type="project" value="UniProtKB-SubCell"/>
</dbReference>
<dbReference type="AlphaFoldDB" id="A0A1J5NRD1"/>
<comment type="subunit">
    <text evidence="7">Homodimer.</text>
</comment>
<keyword evidence="4 7" id="KW-0067">ATP-binding</keyword>
<comment type="similarity">
    <text evidence="7">Belongs to the SMC family.</text>
</comment>
<dbReference type="GO" id="GO:0030261">
    <property type="term" value="P:chromosome condensation"/>
    <property type="evidence" value="ECO:0007669"/>
    <property type="project" value="InterPro"/>
</dbReference>
<evidence type="ECO:0000256" key="5">
    <source>
        <dbReference type="ARBA" id="ARBA00023054"/>
    </source>
</evidence>
<comment type="subcellular location">
    <subcellularLocation>
        <location evidence="1 7">Cytoplasm</location>
    </subcellularLocation>
</comment>
<evidence type="ECO:0000256" key="1">
    <source>
        <dbReference type="ARBA" id="ARBA00004496"/>
    </source>
</evidence>
<dbReference type="GO" id="GO:0005524">
    <property type="term" value="F:ATP binding"/>
    <property type="evidence" value="ECO:0007669"/>
    <property type="project" value="UniProtKB-UniRule"/>
</dbReference>
<dbReference type="Pfam" id="PF06470">
    <property type="entry name" value="SMC_hinge"/>
    <property type="match status" value="1"/>
</dbReference>
<dbReference type="InterPro" id="IPR036277">
    <property type="entry name" value="SMC_hinge_sf"/>
</dbReference>
<dbReference type="Gene3D" id="1.20.1060.20">
    <property type="match status" value="1"/>
</dbReference>
<accession>A0A1J5NRD1</accession>
<keyword evidence="2 7" id="KW-0963">Cytoplasm</keyword>
<dbReference type="Gene3D" id="3.40.50.300">
    <property type="entry name" value="P-loop containing nucleotide triphosphate hydrolases"/>
    <property type="match status" value="2"/>
</dbReference>
<protein>
    <recommendedName>
        <fullName evidence="7">Chromosome partition protein Smc</fullName>
    </recommendedName>
</protein>
<evidence type="ECO:0000313" key="10">
    <source>
        <dbReference type="Proteomes" id="UP000182811"/>
    </source>
</evidence>
<dbReference type="GO" id="GO:0007062">
    <property type="term" value="P:sister chromatid cohesion"/>
    <property type="evidence" value="ECO:0007669"/>
    <property type="project" value="InterPro"/>
</dbReference>
<feature type="domain" description="SMC hinge" evidence="8">
    <location>
        <begin position="525"/>
        <end position="643"/>
    </location>
</feature>
<keyword evidence="6 7" id="KW-0238">DNA-binding</keyword>
<dbReference type="GO" id="GO:0006260">
    <property type="term" value="P:DNA replication"/>
    <property type="evidence" value="ECO:0007669"/>
    <property type="project" value="UniProtKB-UniRule"/>
</dbReference>
<keyword evidence="5 7" id="KW-0175">Coiled coil</keyword>
<feature type="coiled-coil region" evidence="7">
    <location>
        <begin position="167"/>
        <end position="201"/>
    </location>
</feature>
<dbReference type="SMART" id="SM00968">
    <property type="entry name" value="SMC_hinge"/>
    <property type="match status" value="1"/>
</dbReference>
<comment type="domain">
    <text evidence="7">Contains large globular domains required for ATP hydrolysis at each terminus and a third globular domain forming a flexible hinge near the middle of the molecule. These domains are separated by coiled-coil structures.</text>
</comment>
<evidence type="ECO:0000259" key="8">
    <source>
        <dbReference type="SMART" id="SM00968"/>
    </source>
</evidence>
<dbReference type="HAMAP" id="MF_01894">
    <property type="entry name" value="Smc_prok"/>
    <property type="match status" value="1"/>
</dbReference>
<dbReference type="FunFam" id="3.40.50.300:FF:000984">
    <property type="entry name" value="Chromosome partition protein Smc"/>
    <property type="match status" value="1"/>
</dbReference>
<dbReference type="InterPro" id="IPR027417">
    <property type="entry name" value="P-loop_NTPase"/>
</dbReference>
<evidence type="ECO:0000313" key="9">
    <source>
        <dbReference type="EMBL" id="OIQ58367.1"/>
    </source>
</evidence>
<comment type="function">
    <text evidence="7">Required for chromosome condensation and partitioning.</text>
</comment>
<dbReference type="InterPro" id="IPR003395">
    <property type="entry name" value="RecF/RecN/SMC_N"/>
</dbReference>
<feature type="coiled-coil region" evidence="7">
    <location>
        <begin position="998"/>
        <end position="1035"/>
    </location>
</feature>
<dbReference type="GO" id="GO:0007059">
    <property type="term" value="P:chromosome segregation"/>
    <property type="evidence" value="ECO:0007669"/>
    <property type="project" value="UniProtKB-UniRule"/>
</dbReference>
<dbReference type="Proteomes" id="UP000182811">
    <property type="component" value="Unassembled WGS sequence"/>
</dbReference>
<dbReference type="InterPro" id="IPR011890">
    <property type="entry name" value="SMC_prok"/>
</dbReference>
<feature type="coiled-coil region" evidence="7">
    <location>
        <begin position="733"/>
        <end position="949"/>
    </location>
</feature>
<dbReference type="NCBIfam" id="TIGR02168">
    <property type="entry name" value="SMC_prok_B"/>
    <property type="match status" value="1"/>
</dbReference>
<feature type="binding site" evidence="7">
    <location>
        <begin position="32"/>
        <end position="39"/>
    </location>
    <ligand>
        <name>ATP</name>
        <dbReference type="ChEBI" id="CHEBI:30616"/>
    </ligand>
</feature>
<dbReference type="CDD" id="cd03278">
    <property type="entry name" value="ABC_SMC_barmotin"/>
    <property type="match status" value="1"/>
</dbReference>
<dbReference type="InterPro" id="IPR010935">
    <property type="entry name" value="SMC_hinge"/>
</dbReference>
<dbReference type="EMBL" id="MDDC01000016">
    <property type="protein sequence ID" value="OIQ58367.1"/>
    <property type="molecule type" value="Genomic_DNA"/>
</dbReference>
<dbReference type="OrthoDB" id="9808768at2"/>
<dbReference type="GO" id="GO:0016887">
    <property type="term" value="F:ATP hydrolysis activity"/>
    <property type="evidence" value="ECO:0007669"/>
    <property type="project" value="InterPro"/>
</dbReference>
<evidence type="ECO:0000256" key="3">
    <source>
        <dbReference type="ARBA" id="ARBA00022741"/>
    </source>
</evidence>
<dbReference type="Pfam" id="PF02463">
    <property type="entry name" value="SMC_N"/>
    <property type="match status" value="1"/>
</dbReference>
<dbReference type="SUPFAM" id="SSF52540">
    <property type="entry name" value="P-loop containing nucleoside triphosphate hydrolases"/>
    <property type="match status" value="1"/>
</dbReference>
<gene>
    <name evidence="9" type="primary">smc_5</name>
    <name evidence="7" type="synonym">smc</name>
    <name evidence="9" type="ORF">MOTE_20300</name>
</gene>
<name>A0A1J5NRD1_NEOTH</name>
<evidence type="ECO:0000256" key="2">
    <source>
        <dbReference type="ARBA" id="ARBA00022490"/>
    </source>
</evidence>
<dbReference type="SUPFAM" id="SSF75553">
    <property type="entry name" value="Smc hinge domain"/>
    <property type="match status" value="1"/>
</dbReference>
<evidence type="ECO:0000256" key="6">
    <source>
        <dbReference type="ARBA" id="ARBA00023125"/>
    </source>
</evidence>
<keyword evidence="3 7" id="KW-0547">Nucleotide-binding</keyword>
<dbReference type="FunFam" id="3.40.50.300:FF:000901">
    <property type="entry name" value="Chromosome partition protein Smc"/>
    <property type="match status" value="1"/>
</dbReference>
<dbReference type="PANTHER" id="PTHR43977">
    <property type="entry name" value="STRUCTURAL MAINTENANCE OF CHROMOSOMES PROTEIN 3"/>
    <property type="match status" value="1"/>
</dbReference>
<dbReference type="Gene3D" id="3.30.70.1620">
    <property type="match status" value="1"/>
</dbReference>
<proteinExistence type="inferred from homology"/>
<dbReference type="PIRSF" id="PIRSF005719">
    <property type="entry name" value="SMC"/>
    <property type="match status" value="1"/>
</dbReference>
<dbReference type="InterPro" id="IPR024704">
    <property type="entry name" value="SMC"/>
</dbReference>
<reference evidence="9 10" key="1">
    <citation type="submission" date="2016-08" db="EMBL/GenBank/DDBJ databases">
        <title>Genome-based comparison of Moorella thermoacetic strains.</title>
        <authorList>
            <person name="Poehlein A."/>
            <person name="Bengelsdorf F.R."/>
            <person name="Esser C."/>
            <person name="Duerre P."/>
            <person name="Daniel R."/>
        </authorList>
    </citation>
    <scope>NUCLEOTIDE SEQUENCE [LARGE SCALE GENOMIC DNA]</scope>
    <source>
        <strain evidence="9 10">DSM 21394</strain>
    </source>
</reference>
<evidence type="ECO:0000256" key="7">
    <source>
        <dbReference type="HAMAP-Rule" id="MF_01894"/>
    </source>
</evidence>
<comment type="caution">
    <text evidence="9">The sequence shown here is derived from an EMBL/GenBank/DDBJ whole genome shotgun (WGS) entry which is preliminary data.</text>
</comment>
<feature type="coiled-coil region" evidence="7">
    <location>
        <begin position="328"/>
        <end position="492"/>
    </location>
</feature>
<evidence type="ECO:0000256" key="4">
    <source>
        <dbReference type="ARBA" id="ARBA00022840"/>
    </source>
</evidence>
<feature type="coiled-coil region" evidence="7">
    <location>
        <begin position="234"/>
        <end position="275"/>
    </location>
</feature>
<dbReference type="GO" id="GO:0003677">
    <property type="term" value="F:DNA binding"/>
    <property type="evidence" value="ECO:0007669"/>
    <property type="project" value="UniProtKB-UniRule"/>
</dbReference>
<sequence>MFLKGIEIQGFKTFVDRVKLELGPGVTGIVGPNGSGKSNIADAILWVLGEQSAKSLRGTRMDDVIFAGSARRRPVGMAEVTLYLDNSDASLPLDFQEVAITRRFFRSGEGEYYINKVPCRLKDIQELLLDTGSGRGGLAIVGQGRLEEILAARPEERRAVLEETAGIARYRLRKKEARQRLEAVEQDLTRLQDLIDELKDQLGPAAVEAARARRHQKLMALLNQVELILKAREIAECENRLRRSRERWQTLEGQEEELAAREEELAGRFRELRERLARNHEARERNRVELQSIREQLVQVRGRLNLVDEKLATLARQRKEDREREELLAREQEKLRAAGEELARQVETGREEMASLAQALAAGRETREKLRAERDELAARLARLKEDLFQVAHERARCHNELVRLEEKQAGMERVLEQKHRQLQELNNERERLESLLQAGQEQIGQIEAALKALEGKKASLETELPMQEADLAALEKRLAGLKEQQRLLVARLKVLRQAQADYEGFGEGVRAILQARSRGEAACAGVLGVVVEKIEVPGDLTRAIEVALGGAAQQVLVRTASEAERVIRFLKARHHGRATILPLAWLEPRRWPAWAGWVLEEPGVVGVAAALVRSEAEIRPAVDYLLGQILVVADIRRALDLGERLRPPVRLVTLEGEVIHPRGPVTGGNTRQKAGFLQRRLEIQQGEAELASLVARLGDGQQQTRKLASTLETGRQELRRVTETLIARRGELHNLLERLSEYKDQLARLAEKVAVLEEELARSATDSHELVTGRREREELLARLEAREKELQGELTNCQEQLTACQQALAAVEQELAVNETRQQALVKAGEQLAARGEELARQKENWRQQQAELAARMTAAAIAINELQKNREKLAGEEEWLAGAIQQAEEGLKSLEKDGSACSQKQEELSRELEELKARKGKIVARRQQEELNLARLETALESSRAQLEERFGHGWQEELQKPRRHLEKKAPRLHKVLQEKLAALGEVNPGAPRVYEGLRRRFEELEQQRQDLEEGRAALEQVIAEMDKLMARQLKATLAAVQEHFAAIFRELFEGGEARLELTGSENILDAGLEIIARPPGKKPQHLALLSGGEKALTAVAFIFALLKVKPSAFCIFDEVDTALDEANVERFARLLRQFAARTQFIVISHRQGTMAAADVLYGVTMMEEGVSRLVSVRLEQLPA</sequence>
<organism evidence="9 10">
    <name type="scientific">Neomoorella thermoacetica</name>
    <name type="common">Clostridium thermoaceticum</name>
    <dbReference type="NCBI Taxonomy" id="1525"/>
    <lineage>
        <taxon>Bacteria</taxon>
        <taxon>Bacillati</taxon>
        <taxon>Bacillota</taxon>
        <taxon>Clostridia</taxon>
        <taxon>Neomoorellales</taxon>
        <taxon>Neomoorellaceae</taxon>
        <taxon>Neomoorella</taxon>
    </lineage>
</organism>
<dbReference type="GO" id="GO:0005694">
    <property type="term" value="C:chromosome"/>
    <property type="evidence" value="ECO:0007669"/>
    <property type="project" value="InterPro"/>
</dbReference>